<dbReference type="Proteomes" id="UP000749040">
    <property type="component" value="Unassembled WGS sequence"/>
</dbReference>
<evidence type="ECO:0000259" key="1">
    <source>
        <dbReference type="Pfam" id="PF12697"/>
    </source>
</evidence>
<dbReference type="Gene3D" id="3.40.50.1820">
    <property type="entry name" value="alpha/beta hydrolase"/>
    <property type="match status" value="1"/>
</dbReference>
<dbReference type="InterPro" id="IPR050471">
    <property type="entry name" value="AB_hydrolase"/>
</dbReference>
<sequence>MTEDALHSVLVPGLACSPRLYGPVLADAWSSGSVTIADTRRDDSIGGMAERLLAAAPRRFVLVGVSMGGYVALEVMRRAPERVRALALISTSARPDTPEQADGRRRQIEMTRAGGFDDLVVGAFPALVDESNREDAAIAAFWSRMAHEVGADAFCAQQQAAIGREDSRPTLATITCPTAVLHGTGDRLIPVENGRELVAAIPGAVGTIIDGAGHMALQEQPAAVASALRGLLARAKAA</sequence>
<keyword evidence="2" id="KW-0378">Hydrolase</keyword>
<protein>
    <submittedName>
        <fullName evidence="2">Alpha/beta hydrolase</fullName>
    </submittedName>
</protein>
<evidence type="ECO:0000313" key="2">
    <source>
        <dbReference type="EMBL" id="MBM9510301.1"/>
    </source>
</evidence>
<proteinExistence type="predicted"/>
<dbReference type="SUPFAM" id="SSF53474">
    <property type="entry name" value="alpha/beta-Hydrolases"/>
    <property type="match status" value="1"/>
</dbReference>
<accession>A0ABS2U565</accession>
<dbReference type="RefSeq" id="WP_205364106.1">
    <property type="nucleotide sequence ID" value="NZ_JADKYB010000034.1"/>
</dbReference>
<dbReference type="GO" id="GO:0016787">
    <property type="term" value="F:hydrolase activity"/>
    <property type="evidence" value="ECO:0007669"/>
    <property type="project" value="UniProtKB-KW"/>
</dbReference>
<dbReference type="EMBL" id="JADKYB010000034">
    <property type="protein sequence ID" value="MBM9510301.1"/>
    <property type="molecule type" value="Genomic_DNA"/>
</dbReference>
<organism evidence="2 3">
    <name type="scientific">Actinacidiphila acididurans</name>
    <dbReference type="NCBI Taxonomy" id="2784346"/>
    <lineage>
        <taxon>Bacteria</taxon>
        <taxon>Bacillati</taxon>
        <taxon>Actinomycetota</taxon>
        <taxon>Actinomycetes</taxon>
        <taxon>Kitasatosporales</taxon>
        <taxon>Streptomycetaceae</taxon>
        <taxon>Actinacidiphila</taxon>
    </lineage>
</organism>
<dbReference type="InterPro" id="IPR000073">
    <property type="entry name" value="AB_hydrolase_1"/>
</dbReference>
<dbReference type="Pfam" id="PF12697">
    <property type="entry name" value="Abhydrolase_6"/>
    <property type="match status" value="1"/>
</dbReference>
<dbReference type="PANTHER" id="PTHR43433:SF4">
    <property type="entry name" value="NON-HEME CHLOROPEROXIDASE-RELATED"/>
    <property type="match status" value="1"/>
</dbReference>
<evidence type="ECO:0000313" key="3">
    <source>
        <dbReference type="Proteomes" id="UP000749040"/>
    </source>
</evidence>
<gene>
    <name evidence="2" type="ORF">ITX44_38230</name>
</gene>
<comment type="caution">
    <text evidence="2">The sequence shown here is derived from an EMBL/GenBank/DDBJ whole genome shotgun (WGS) entry which is preliminary data.</text>
</comment>
<dbReference type="PANTHER" id="PTHR43433">
    <property type="entry name" value="HYDROLASE, ALPHA/BETA FOLD FAMILY PROTEIN"/>
    <property type="match status" value="1"/>
</dbReference>
<keyword evidence="3" id="KW-1185">Reference proteome</keyword>
<reference evidence="2 3" key="1">
    <citation type="submission" date="2021-01" db="EMBL/GenBank/DDBJ databases">
        <title>Streptomyces acididurans sp. nov., isolated from a peat swamp forest soil.</title>
        <authorList>
            <person name="Chantavorakit T."/>
            <person name="Duangmal K."/>
        </authorList>
    </citation>
    <scope>NUCLEOTIDE SEQUENCE [LARGE SCALE GENOMIC DNA]</scope>
    <source>
        <strain evidence="2 3">KK5PA1</strain>
    </source>
</reference>
<dbReference type="InterPro" id="IPR029058">
    <property type="entry name" value="AB_hydrolase_fold"/>
</dbReference>
<feature type="domain" description="AB hydrolase-1" evidence="1">
    <location>
        <begin position="46"/>
        <end position="227"/>
    </location>
</feature>
<name>A0ABS2U565_9ACTN</name>
<dbReference type="PRINTS" id="PR00111">
    <property type="entry name" value="ABHYDROLASE"/>
</dbReference>